<dbReference type="InterPro" id="IPR000782">
    <property type="entry name" value="FAS1_domain"/>
</dbReference>
<evidence type="ECO:0000259" key="1">
    <source>
        <dbReference type="PROSITE" id="PS50213"/>
    </source>
</evidence>
<dbReference type="InterPro" id="IPR050904">
    <property type="entry name" value="Adhesion/Biosynth-related"/>
</dbReference>
<organism evidence="2">
    <name type="scientific">freshwater metagenome</name>
    <dbReference type="NCBI Taxonomy" id="449393"/>
    <lineage>
        <taxon>unclassified sequences</taxon>
        <taxon>metagenomes</taxon>
        <taxon>ecological metagenomes</taxon>
    </lineage>
</organism>
<dbReference type="PANTHER" id="PTHR10900">
    <property type="entry name" value="PERIOSTIN-RELATED"/>
    <property type="match status" value="1"/>
</dbReference>
<feature type="domain" description="FAS1" evidence="1">
    <location>
        <begin position="51"/>
        <end position="195"/>
    </location>
</feature>
<dbReference type="PANTHER" id="PTHR10900:SF77">
    <property type="entry name" value="FI19380P1"/>
    <property type="match status" value="1"/>
</dbReference>
<gene>
    <name evidence="2" type="ORF">UFOPK2809_00761</name>
</gene>
<protein>
    <submittedName>
        <fullName evidence="2">Unannotated protein</fullName>
    </submittedName>
</protein>
<dbReference type="AlphaFoldDB" id="A0A6J6TN89"/>
<dbReference type="InterPro" id="IPR036378">
    <property type="entry name" value="FAS1_dom_sf"/>
</dbReference>
<dbReference type="Pfam" id="PF02469">
    <property type="entry name" value="Fasciclin"/>
    <property type="match status" value="2"/>
</dbReference>
<sequence length="379" mass="38985">MKPPIRNGSLGLLAAALLFTTVACSSGETVSTTTSVEATASTATTPGDDAAGNVVDDLISAGNFTVLTELLTATGLVETLSGPGPFTVFAPTDEAFETTAAERGITVDELIGAYSNPAELLKDVLLYHVLPGNIPAADMPALNGKKVETLSGEKWTVVADGQTVNIKDGYNRLVNVIDVDIAASNGVIHSIDRVLEGSMPGYDSDDAASAPTSSEYTPYDKAFDGASSSSVFDDLVTAGSFTVLTELLTTAGLKETMSGPGPFTVFAPTDAAFEAVAAQLGVNLEDLKNTVIADPKLLKEILLYHVVPGSISAADMVALNGEKVETLSGEKFTVIADGQTLSIKDGFGVIVNVIDSGVIASNGVIHVVETVFHGGGAVR</sequence>
<dbReference type="GO" id="GO:0005615">
    <property type="term" value="C:extracellular space"/>
    <property type="evidence" value="ECO:0007669"/>
    <property type="project" value="TreeGrafter"/>
</dbReference>
<name>A0A6J6TN89_9ZZZZ</name>
<dbReference type="SMART" id="SM00554">
    <property type="entry name" value="FAS1"/>
    <property type="match status" value="2"/>
</dbReference>
<dbReference type="EMBL" id="CAEZZA010000088">
    <property type="protein sequence ID" value="CAB4748284.1"/>
    <property type="molecule type" value="Genomic_DNA"/>
</dbReference>
<proteinExistence type="predicted"/>
<dbReference type="Gene3D" id="2.30.180.10">
    <property type="entry name" value="FAS1 domain"/>
    <property type="match status" value="2"/>
</dbReference>
<accession>A0A6J6TN89</accession>
<dbReference type="PROSITE" id="PS50213">
    <property type="entry name" value="FAS1"/>
    <property type="match status" value="2"/>
</dbReference>
<dbReference type="PROSITE" id="PS51257">
    <property type="entry name" value="PROKAR_LIPOPROTEIN"/>
    <property type="match status" value="1"/>
</dbReference>
<evidence type="ECO:0000313" key="2">
    <source>
        <dbReference type="EMBL" id="CAB4748284.1"/>
    </source>
</evidence>
<reference evidence="2" key="1">
    <citation type="submission" date="2020-05" db="EMBL/GenBank/DDBJ databases">
        <authorList>
            <person name="Chiriac C."/>
            <person name="Salcher M."/>
            <person name="Ghai R."/>
            <person name="Kavagutti S V."/>
        </authorList>
    </citation>
    <scope>NUCLEOTIDE SEQUENCE</scope>
</reference>
<dbReference type="FunFam" id="2.30.180.10:FF:000032">
    <property type="entry name" value="Fasciclin domain-containing protein, putative"/>
    <property type="match status" value="2"/>
</dbReference>
<dbReference type="SUPFAM" id="SSF82153">
    <property type="entry name" value="FAS1 domain"/>
    <property type="match status" value="2"/>
</dbReference>
<feature type="domain" description="FAS1" evidence="1">
    <location>
        <begin position="228"/>
        <end position="372"/>
    </location>
</feature>